<feature type="region of interest" description="Disordered" evidence="1">
    <location>
        <begin position="67"/>
        <end position="87"/>
    </location>
</feature>
<dbReference type="InterPro" id="IPR036291">
    <property type="entry name" value="NAD(P)-bd_dom_sf"/>
</dbReference>
<dbReference type="AlphaFoldDB" id="A0A835H6M5"/>
<evidence type="ECO:0000256" key="1">
    <source>
        <dbReference type="SAM" id="MobiDB-lite"/>
    </source>
</evidence>
<dbReference type="EMBL" id="JADFTS010000008">
    <property type="protein sequence ID" value="KAF9594530.1"/>
    <property type="molecule type" value="Genomic_DNA"/>
</dbReference>
<keyword evidence="4" id="KW-1185">Reference proteome</keyword>
<evidence type="ECO:0000313" key="4">
    <source>
        <dbReference type="Proteomes" id="UP000631114"/>
    </source>
</evidence>
<feature type="compositionally biased region" description="Acidic residues" evidence="1">
    <location>
        <begin position="72"/>
        <end position="87"/>
    </location>
</feature>
<name>A0A835H6M5_9MAGN</name>
<gene>
    <name evidence="3" type="ORF">IFM89_033500</name>
</gene>
<dbReference type="SUPFAM" id="SSF50129">
    <property type="entry name" value="GroES-like"/>
    <property type="match status" value="1"/>
</dbReference>
<accession>A0A835H6M5</accession>
<dbReference type="PANTHER" id="PTHR43677:SF4">
    <property type="entry name" value="QUINONE OXIDOREDUCTASE-LIKE PROTEIN 2"/>
    <property type="match status" value="1"/>
</dbReference>
<protein>
    <recommendedName>
        <fullName evidence="2">Enoyl reductase (ER) domain-containing protein</fullName>
    </recommendedName>
</protein>
<dbReference type="PANTHER" id="PTHR43677">
    <property type="entry name" value="SHORT-CHAIN DEHYDROGENASE/REDUCTASE"/>
    <property type="match status" value="1"/>
</dbReference>
<dbReference type="InterPro" id="IPR013154">
    <property type="entry name" value="ADH-like_N"/>
</dbReference>
<dbReference type="Pfam" id="PF08240">
    <property type="entry name" value="ADH_N"/>
    <property type="match status" value="1"/>
</dbReference>
<dbReference type="CDD" id="cd08241">
    <property type="entry name" value="QOR1"/>
    <property type="match status" value="1"/>
</dbReference>
<dbReference type="InterPro" id="IPR051397">
    <property type="entry name" value="Zn-ADH-like_protein"/>
</dbReference>
<dbReference type="SMART" id="SM00829">
    <property type="entry name" value="PKS_ER"/>
    <property type="match status" value="1"/>
</dbReference>
<sequence>MCIRKLLEHGAHLRIHDPHVRRAYIHKHFQAWCIGGGNSFTSHEGADAIWLTLLRRMLLERSTLVRHTPDEEHPDEDDFNEYDSDEDPEWLRPELRREGEVGTSVLKYYSSCVTWNGRLHIFLGSSQGQYQEKPTLPFVPGSDYSGVIESVGAHVSKFKVGDRVCSFAALGTFAHFIVADQNDLFLIPDGCDLVTAGALPVAFGTSHVALVHRAQLGSGQVLLVLGAAGGVGLSAVQIGKVCGSVVIAVARGAEKVQFLKSLGVDHVVDLSKDSIIESVKGFLKARKLKGVDVLYDPVGGKPTKESMKLLNWGAKILVIGFASGEVPTIPVNIALVKNWTIHGLYWGSHKIHNPALLEDSLKELLSWLARGLITINVSHATDYQSMDVVVLLLDVEDANLAFAAIKERKAIGKVMIAFDDHNGVRSKL</sequence>
<dbReference type="Pfam" id="PF00107">
    <property type="entry name" value="ADH_zinc_N"/>
    <property type="match status" value="1"/>
</dbReference>
<dbReference type="GO" id="GO:0008270">
    <property type="term" value="F:zinc ion binding"/>
    <property type="evidence" value="ECO:0007669"/>
    <property type="project" value="InterPro"/>
</dbReference>
<dbReference type="Gene3D" id="3.90.180.10">
    <property type="entry name" value="Medium-chain alcohol dehydrogenases, catalytic domain"/>
    <property type="match status" value="1"/>
</dbReference>
<dbReference type="SUPFAM" id="SSF51735">
    <property type="entry name" value="NAD(P)-binding Rossmann-fold domains"/>
    <property type="match status" value="1"/>
</dbReference>
<dbReference type="OrthoDB" id="10257049at2759"/>
<feature type="domain" description="Enoyl reductase (ER)" evidence="2">
    <location>
        <begin position="83"/>
        <end position="416"/>
    </location>
</feature>
<dbReference type="Gene3D" id="3.40.50.720">
    <property type="entry name" value="NAD(P)-binding Rossmann-like Domain"/>
    <property type="match status" value="1"/>
</dbReference>
<organism evidence="3 4">
    <name type="scientific">Coptis chinensis</name>
    <dbReference type="NCBI Taxonomy" id="261450"/>
    <lineage>
        <taxon>Eukaryota</taxon>
        <taxon>Viridiplantae</taxon>
        <taxon>Streptophyta</taxon>
        <taxon>Embryophyta</taxon>
        <taxon>Tracheophyta</taxon>
        <taxon>Spermatophyta</taxon>
        <taxon>Magnoliopsida</taxon>
        <taxon>Ranunculales</taxon>
        <taxon>Ranunculaceae</taxon>
        <taxon>Coptidoideae</taxon>
        <taxon>Coptis</taxon>
    </lineage>
</organism>
<dbReference type="InterPro" id="IPR013149">
    <property type="entry name" value="ADH-like_C"/>
</dbReference>
<dbReference type="Proteomes" id="UP000631114">
    <property type="component" value="Unassembled WGS sequence"/>
</dbReference>
<proteinExistence type="predicted"/>
<dbReference type="InterPro" id="IPR020843">
    <property type="entry name" value="ER"/>
</dbReference>
<evidence type="ECO:0000259" key="2">
    <source>
        <dbReference type="SMART" id="SM00829"/>
    </source>
</evidence>
<dbReference type="InterPro" id="IPR002364">
    <property type="entry name" value="Quin_OxRdtase/zeta-crystal_CS"/>
</dbReference>
<evidence type="ECO:0000313" key="3">
    <source>
        <dbReference type="EMBL" id="KAF9594530.1"/>
    </source>
</evidence>
<dbReference type="InterPro" id="IPR011032">
    <property type="entry name" value="GroES-like_sf"/>
</dbReference>
<comment type="caution">
    <text evidence="3">The sequence shown here is derived from an EMBL/GenBank/DDBJ whole genome shotgun (WGS) entry which is preliminary data.</text>
</comment>
<dbReference type="GO" id="GO:0016491">
    <property type="term" value="F:oxidoreductase activity"/>
    <property type="evidence" value="ECO:0007669"/>
    <property type="project" value="InterPro"/>
</dbReference>
<reference evidence="3 4" key="1">
    <citation type="submission" date="2020-10" db="EMBL/GenBank/DDBJ databases">
        <title>The Coptis chinensis genome and diversification of protoberbering-type alkaloids.</title>
        <authorList>
            <person name="Wang B."/>
            <person name="Shu S."/>
            <person name="Song C."/>
            <person name="Liu Y."/>
        </authorList>
    </citation>
    <scope>NUCLEOTIDE SEQUENCE [LARGE SCALE GENOMIC DNA]</scope>
    <source>
        <strain evidence="3">HL-2020</strain>
        <tissue evidence="3">Leaf</tissue>
    </source>
</reference>
<dbReference type="PROSITE" id="PS01162">
    <property type="entry name" value="QOR_ZETA_CRYSTAL"/>
    <property type="match status" value="1"/>
</dbReference>